<name>A0ABS6IJJ1_9HYPH</name>
<proteinExistence type="predicted"/>
<accession>A0ABS6IJJ1</accession>
<reference evidence="1 2" key="1">
    <citation type="submission" date="2021-06" db="EMBL/GenBank/DDBJ databases">
        <authorList>
            <person name="Lee D.H."/>
        </authorList>
    </citation>
    <scope>NUCLEOTIDE SEQUENCE [LARGE SCALE GENOMIC DNA]</scope>
    <source>
        <strain evidence="1 2">MMS21-HV4-11</strain>
    </source>
</reference>
<evidence type="ECO:0000313" key="1">
    <source>
        <dbReference type="EMBL" id="MBU8874763.1"/>
    </source>
</evidence>
<organism evidence="1 2">
    <name type="scientific">Reyranella humidisoli</name>
    <dbReference type="NCBI Taxonomy" id="2849149"/>
    <lineage>
        <taxon>Bacteria</taxon>
        <taxon>Pseudomonadati</taxon>
        <taxon>Pseudomonadota</taxon>
        <taxon>Alphaproteobacteria</taxon>
        <taxon>Hyphomicrobiales</taxon>
        <taxon>Reyranellaceae</taxon>
        <taxon>Reyranella</taxon>
    </lineage>
</organism>
<protein>
    <recommendedName>
        <fullName evidence="3">Tail fiber protein</fullName>
    </recommendedName>
</protein>
<keyword evidence="2" id="KW-1185">Reference proteome</keyword>
<dbReference type="Proteomes" id="UP000727907">
    <property type="component" value="Unassembled WGS sequence"/>
</dbReference>
<sequence>MALSTTTRKVIFNGNGSATVFPYTFPIPAASCLSVIYTDDADVETTLSPSEYTVTGIGSASGGNVTYTRSGSAIASGTKLTIVRTVPYTQLTVLSNQGGYYPEIVEGRFDLVYMALQQLAEIVERYTVSSISDPATEQSNYALIQALQQMDLLTTDADLLTRVSGAYARLARGNPGQYLGVSGGGALQWQTPSSLSFSGVRQTVSAGPVTSAGLPSLLPSTTTATLNLTSQNVSSTYPLVATAAGGWSNATGAPVDTIGYSTTNLTWTGLTASRATATPNFLYVTISGGTMTPGKTLLAPIYQWGGTPSTTSGQFTFNISEMRGYLGNGTTAPQVNLVFVGEAATDGSAVISTVAYAYSGRYASDWTATLTNSGTTAPCNIGAEPSLYLTKYVVKCTTTDLNYAVGEMLVNGVFTASTNSSQVVPYVGTRNVIGIPVVANQAAINKTSGALTVAFTSANWSYKFVAERGW</sequence>
<gene>
    <name evidence="1" type="ORF">KQ910_13390</name>
</gene>
<evidence type="ECO:0008006" key="3">
    <source>
        <dbReference type="Google" id="ProtNLM"/>
    </source>
</evidence>
<dbReference type="EMBL" id="JAHOPB010000001">
    <property type="protein sequence ID" value="MBU8874763.1"/>
    <property type="molecule type" value="Genomic_DNA"/>
</dbReference>
<evidence type="ECO:0000313" key="2">
    <source>
        <dbReference type="Proteomes" id="UP000727907"/>
    </source>
</evidence>
<comment type="caution">
    <text evidence="1">The sequence shown here is derived from an EMBL/GenBank/DDBJ whole genome shotgun (WGS) entry which is preliminary data.</text>
</comment>
<dbReference type="RefSeq" id="WP_216960844.1">
    <property type="nucleotide sequence ID" value="NZ_JAHOPB010000001.1"/>
</dbReference>